<dbReference type="EMBL" id="CALQ01001477">
    <property type="protein sequence ID" value="CCM18013.1"/>
    <property type="molecule type" value="Genomic_DNA"/>
</dbReference>
<keyword evidence="4 10" id="KW-0812">Transmembrane</keyword>
<comment type="subcellular location">
    <subcellularLocation>
        <location evidence="2">Cell membrane</location>
        <topology evidence="2">Multi-pass membrane protein</topology>
    </subcellularLocation>
</comment>
<evidence type="ECO:0000256" key="8">
    <source>
        <dbReference type="ARBA" id="ARBA00035585"/>
    </source>
</evidence>
<comment type="catalytic activity">
    <reaction evidence="8">
        <text>fluoride(in) = fluoride(out)</text>
        <dbReference type="Rhea" id="RHEA:76159"/>
        <dbReference type="ChEBI" id="CHEBI:17051"/>
    </reaction>
    <physiologicalReaction direction="left-to-right" evidence="8">
        <dbReference type="Rhea" id="RHEA:76160"/>
    </physiologicalReaction>
</comment>
<feature type="transmembrane region" description="Helical" evidence="10">
    <location>
        <begin position="203"/>
        <end position="224"/>
    </location>
</feature>
<feature type="transmembrane region" description="Helical" evidence="10">
    <location>
        <begin position="55"/>
        <end position="74"/>
    </location>
</feature>
<dbReference type="PANTHER" id="PTHR28259:SF1">
    <property type="entry name" value="FLUORIDE EXPORT PROTEIN 1-RELATED"/>
    <property type="match status" value="1"/>
</dbReference>
<keyword evidence="5 10" id="KW-1133">Transmembrane helix</keyword>
<organism evidence="11">
    <name type="scientific">Leishmania guyanensis</name>
    <dbReference type="NCBI Taxonomy" id="5670"/>
    <lineage>
        <taxon>Eukaryota</taxon>
        <taxon>Discoba</taxon>
        <taxon>Euglenozoa</taxon>
        <taxon>Kinetoplastea</taxon>
        <taxon>Metakinetoplastina</taxon>
        <taxon>Trypanosomatida</taxon>
        <taxon>Trypanosomatidae</taxon>
        <taxon>Leishmaniinae</taxon>
        <taxon>Leishmania</taxon>
        <taxon>Leishmania guyanensis species complex</taxon>
    </lineage>
</organism>
<evidence type="ECO:0000256" key="10">
    <source>
        <dbReference type="SAM" id="Phobius"/>
    </source>
</evidence>
<dbReference type="PANTHER" id="PTHR28259">
    <property type="entry name" value="FLUORIDE EXPORT PROTEIN 1-RELATED"/>
    <property type="match status" value="1"/>
</dbReference>
<evidence type="ECO:0000256" key="2">
    <source>
        <dbReference type="ARBA" id="ARBA00004651"/>
    </source>
</evidence>
<sequence length="289" mass="31315">MESPNEHCTVFSHDDGEGRNSTASRNEQARYPSQPPSLPAPSATTPYTDSWPPCVLLLVSCLTVAAAGIGGNAARVALKNCFAKSHFFPKYRYIGPNCLGSFLMGLFVVALPPEAALPLTHRALCVGFCGSFTTFSSWVVQVMAQDTATDAFEHPFLGGTMPVVFFLWGRDCGRGVRWFYAHVTASPWGTWPSHRSLLRVTDAALFVLVALAAILALVLVQVSINEGDIQVISSDDVRVMVLAPAGAVVRFLLSFCWNKKGVCRLVPIGHAGRQPARRTAHHRCPQYGA</sequence>
<dbReference type="Pfam" id="PF02537">
    <property type="entry name" value="CRCB"/>
    <property type="match status" value="1"/>
</dbReference>
<gene>
    <name evidence="11" type="primary">LgM4147LRVhigh.31.01820.00950</name>
    <name evidence="11" type="ORF">BN36_3155010</name>
</gene>
<protein>
    <recommendedName>
        <fullName evidence="12">CrcB-like protein</fullName>
    </recommendedName>
</protein>
<name>A0A1E1J598_LEIGU</name>
<evidence type="ECO:0000256" key="4">
    <source>
        <dbReference type="ARBA" id="ARBA00022692"/>
    </source>
</evidence>
<keyword evidence="6 10" id="KW-0472">Membrane</keyword>
<reference evidence="11" key="1">
    <citation type="submission" date="2012-08" db="EMBL/GenBank/DDBJ databases">
        <title>Comparative genomics of metastatic and non-metastatic Leishmania guyanensis provides insights into polygenic factors involved in Leishmania RNA virus infection.</title>
        <authorList>
            <person name="Smith D."/>
            <person name="Hertz-Fowler C."/>
            <person name="Martin R."/>
            <person name="Dickens N."/>
            <person name="Fasel N."/>
            <person name="Falquet L."/>
            <person name="Beverley S."/>
            <person name="Zangger H."/>
            <person name="Calderon-Copete S."/>
            <person name="Mottram J."/>
            <person name="Xenarios I."/>
        </authorList>
    </citation>
    <scope>NUCLEOTIDE SEQUENCE</scope>
    <source>
        <strain evidence="11">MHOM/BR/75/M4147/SSU:IR2SAT-LUC</strain>
    </source>
</reference>
<proteinExistence type="inferred from homology"/>
<accession>A0A1E1J598</accession>
<evidence type="ECO:0000313" key="11">
    <source>
        <dbReference type="EMBL" id="CCM18013.1"/>
    </source>
</evidence>
<comment type="similarity">
    <text evidence="7">Belongs to the fluoride channel Fluc/FEX (TC 1.A.43) family.</text>
</comment>
<dbReference type="GO" id="GO:0005886">
    <property type="term" value="C:plasma membrane"/>
    <property type="evidence" value="ECO:0007669"/>
    <property type="project" value="UniProtKB-SubCell"/>
</dbReference>
<evidence type="ECO:0000256" key="3">
    <source>
        <dbReference type="ARBA" id="ARBA00022475"/>
    </source>
</evidence>
<evidence type="ECO:0000256" key="5">
    <source>
        <dbReference type="ARBA" id="ARBA00022989"/>
    </source>
</evidence>
<feature type="transmembrane region" description="Helical" evidence="10">
    <location>
        <begin position="119"/>
        <end position="140"/>
    </location>
</feature>
<keyword evidence="3" id="KW-1003">Cell membrane</keyword>
<evidence type="ECO:0008006" key="12">
    <source>
        <dbReference type="Google" id="ProtNLM"/>
    </source>
</evidence>
<dbReference type="GO" id="GO:1903425">
    <property type="term" value="F:fluoride transmembrane transporter activity"/>
    <property type="evidence" value="ECO:0007669"/>
    <property type="project" value="TreeGrafter"/>
</dbReference>
<dbReference type="InterPro" id="IPR003691">
    <property type="entry name" value="FluC"/>
</dbReference>
<evidence type="ECO:0000256" key="6">
    <source>
        <dbReference type="ARBA" id="ARBA00023136"/>
    </source>
</evidence>
<feature type="transmembrane region" description="Helical" evidence="10">
    <location>
        <begin position="94"/>
        <end position="113"/>
    </location>
</feature>
<evidence type="ECO:0000256" key="7">
    <source>
        <dbReference type="ARBA" id="ARBA00035120"/>
    </source>
</evidence>
<dbReference type="AlphaFoldDB" id="A0A1E1J598"/>
<feature type="transmembrane region" description="Helical" evidence="10">
    <location>
        <begin position="239"/>
        <end position="257"/>
    </location>
</feature>
<evidence type="ECO:0000256" key="9">
    <source>
        <dbReference type="SAM" id="MobiDB-lite"/>
    </source>
</evidence>
<comment type="function">
    <text evidence="1">Fluoride channel required for the rapid expulsion of cytoplasmic fluoride.</text>
</comment>
<feature type="region of interest" description="Disordered" evidence="9">
    <location>
        <begin position="1"/>
        <end position="45"/>
    </location>
</feature>
<evidence type="ECO:0000256" key="1">
    <source>
        <dbReference type="ARBA" id="ARBA00002598"/>
    </source>
</evidence>